<evidence type="ECO:0000313" key="3">
    <source>
        <dbReference type="EMBL" id="CAD5220787.1"/>
    </source>
</evidence>
<gene>
    <name evidence="3" type="ORF">BXYJ_LOCUS6353</name>
</gene>
<dbReference type="WBParaSite" id="BXY_1668800.1">
    <property type="protein sequence ID" value="BXY_1668800.1"/>
    <property type="gene ID" value="BXY_1668800"/>
</dbReference>
<dbReference type="EMBL" id="CAJFDI010000003">
    <property type="protein sequence ID" value="CAD5220787.1"/>
    <property type="molecule type" value="Genomic_DNA"/>
</dbReference>
<evidence type="ECO:0000259" key="2">
    <source>
        <dbReference type="SMART" id="SM00670"/>
    </source>
</evidence>
<proteinExistence type="predicted"/>
<dbReference type="SMART" id="SM00670">
    <property type="entry name" value="PINc"/>
    <property type="match status" value="1"/>
</dbReference>
<feature type="region of interest" description="Disordered" evidence="1">
    <location>
        <begin position="24"/>
        <end position="44"/>
    </location>
</feature>
<dbReference type="EMBL" id="CAJFCV020000003">
    <property type="protein sequence ID" value="CAG9107152.1"/>
    <property type="molecule type" value="Genomic_DNA"/>
</dbReference>
<dbReference type="OrthoDB" id="2017974at2759"/>
<sequence>MIANDIDSIKDISVVCQEDDVRKDVSWPKNSPRSHGSRPKRRNLDNNYLLQPEFALNLFFEPTETSLWNESLRWRLEKVFYSTDDTSKALLFDFRNSLVVSKRSQLSAKSIYPDHVQLSDKCRDLRKQNVTVVKFNEDTGEKTIRVLKNPLRNKEKNKITLLQRPGRSTEDVVVSEVSKLKIKTPQISLESETEECLRLLERAGKNSDRADFKEATNKCLRALSLIYTCVIELVNSREDVSGFKFNILSKFASAFEKLFLKHQKEKALSPGSDGDHHTELLQTRFKIFALESLKLHDDFISKLRLIVEDRDWDFLLPRDLSSDRIGLIVLDEPEKKSNGKQSFDLISSFLYSDFMAHGYIHLSLAKTFRVKVRPPVESAFPSDFFTIYINFFVKASMIRPDKSSPFLAIKNSLDTNHIENNLLALYTYMRDDTNNRSMSLELRNLSRLYSLFYPIFAASYDDVFNANCRKRSPIKSSAKQRWLLPDGVNDPLFDPDTAKRLANNLHKYTFKGQELEFKYFFYWSGIRLLTFMGYKILNGLDLDSFEENVIIAMGGLTCGIATKMVDLSHLVHLSRFLISVATVCAGNIATDETRIRLRTAVRLIVEYCAVIVKQLNIILKATDLKQSILNGNIETEAIKFLIPTLILTYWMSRFSQFSEVAEWKRKWSLDTNLLADLWPEMETLGNTIGEIENELLYIKVEEKDNALIALIPELLNSYGSSPIFASNIPRFYLEMDERTTPSMDIQVDVRLFCLHDSLKKLAGLNDYFTYKNGRFRGVSDATRVLVPESEYIDLPSMLPVPLNEIIECVNRRRTEVPTEQAKELAELVELARGLEDAEEGEGIVKNIVIVIKPQYLVIDTNVFIDALPHVVELMKDMALTILIPTPVLSELRGLRNKTALPGDEKDERRAKVVSEGAQKTLDLFETITQSNVKVLLCNGVVDDFHPDYYERLDETNNDRLIIDCARKLSDRVSARSHYVPCGEIWLYRNVLLISKDRVMMLLAFGHRIPSLDIITFSRWAGFRKPSD</sequence>
<dbReference type="SUPFAM" id="SSF88723">
    <property type="entry name" value="PIN domain-like"/>
    <property type="match status" value="1"/>
</dbReference>
<evidence type="ECO:0000313" key="4">
    <source>
        <dbReference type="Proteomes" id="UP000095284"/>
    </source>
</evidence>
<reference evidence="3" key="2">
    <citation type="submission" date="2020-09" db="EMBL/GenBank/DDBJ databases">
        <authorList>
            <person name="Kikuchi T."/>
        </authorList>
    </citation>
    <scope>NUCLEOTIDE SEQUENCE</scope>
    <source>
        <strain evidence="3">Ka4C1</strain>
    </source>
</reference>
<dbReference type="AlphaFoldDB" id="A0A1I7SUG6"/>
<accession>A0A1I7SUG6</accession>
<feature type="domain" description="PIN" evidence="2">
    <location>
        <begin position="854"/>
        <end position="1001"/>
    </location>
</feature>
<name>A0A1I7SUG6_BURXY</name>
<evidence type="ECO:0000313" key="6">
    <source>
        <dbReference type="WBParaSite" id="BXY_1668800.1"/>
    </source>
</evidence>
<dbReference type="SMR" id="A0A1I7SUG6"/>
<keyword evidence="5" id="KW-1185">Reference proteome</keyword>
<evidence type="ECO:0000313" key="5">
    <source>
        <dbReference type="Proteomes" id="UP000659654"/>
    </source>
</evidence>
<reference evidence="6" key="1">
    <citation type="submission" date="2016-11" db="UniProtKB">
        <authorList>
            <consortium name="WormBaseParasite"/>
        </authorList>
    </citation>
    <scope>IDENTIFICATION</scope>
</reference>
<dbReference type="eggNOG" id="KOG2162">
    <property type="taxonomic scope" value="Eukaryota"/>
</dbReference>
<dbReference type="Proteomes" id="UP000095284">
    <property type="component" value="Unplaced"/>
</dbReference>
<evidence type="ECO:0000256" key="1">
    <source>
        <dbReference type="SAM" id="MobiDB-lite"/>
    </source>
</evidence>
<organism evidence="4 6">
    <name type="scientific">Bursaphelenchus xylophilus</name>
    <name type="common">Pinewood nematode worm</name>
    <name type="synonym">Aphelenchoides xylophilus</name>
    <dbReference type="NCBI Taxonomy" id="6326"/>
    <lineage>
        <taxon>Eukaryota</taxon>
        <taxon>Metazoa</taxon>
        <taxon>Ecdysozoa</taxon>
        <taxon>Nematoda</taxon>
        <taxon>Chromadorea</taxon>
        <taxon>Rhabditida</taxon>
        <taxon>Tylenchina</taxon>
        <taxon>Tylenchomorpha</taxon>
        <taxon>Aphelenchoidea</taxon>
        <taxon>Aphelenchoididae</taxon>
        <taxon>Bursaphelenchus</taxon>
    </lineage>
</organism>
<dbReference type="InterPro" id="IPR002716">
    <property type="entry name" value="PIN_dom"/>
</dbReference>
<dbReference type="InterPro" id="IPR029060">
    <property type="entry name" value="PIN-like_dom_sf"/>
</dbReference>
<protein>
    <submittedName>
        <fullName evidence="3">(pine wood nematode) hypothetical protein</fullName>
    </submittedName>
    <submittedName>
        <fullName evidence="6">PINc domain-containing protein</fullName>
    </submittedName>
</protein>
<dbReference type="Proteomes" id="UP000659654">
    <property type="component" value="Unassembled WGS sequence"/>
</dbReference>
<dbReference type="Gene3D" id="3.40.50.1010">
    <property type="entry name" value="5'-nuclease"/>
    <property type="match status" value="1"/>
</dbReference>
<dbReference type="Pfam" id="PF13638">
    <property type="entry name" value="PIN_4"/>
    <property type="match status" value="1"/>
</dbReference>
<dbReference type="Proteomes" id="UP000582659">
    <property type="component" value="Unassembled WGS sequence"/>
</dbReference>